<reference evidence="5 6" key="1">
    <citation type="submission" date="2018-10" db="EMBL/GenBank/DDBJ databases">
        <title>A high-quality apple genome assembly.</title>
        <authorList>
            <person name="Hu J."/>
        </authorList>
    </citation>
    <scope>NUCLEOTIDE SEQUENCE [LARGE SCALE GENOMIC DNA]</scope>
    <source>
        <strain evidence="6">cv. HFTH1</strain>
        <tissue evidence="5">Young leaf</tissue>
    </source>
</reference>
<proteinExistence type="predicted"/>
<dbReference type="InterPro" id="IPR008889">
    <property type="entry name" value="VQ"/>
</dbReference>
<feature type="compositionally biased region" description="Low complexity" evidence="3">
    <location>
        <begin position="40"/>
        <end position="49"/>
    </location>
</feature>
<evidence type="ECO:0000313" key="6">
    <source>
        <dbReference type="Proteomes" id="UP000290289"/>
    </source>
</evidence>
<gene>
    <name evidence="5" type="ORF">DVH24_022054</name>
</gene>
<accession>A0A498IZN7</accession>
<protein>
    <recommendedName>
        <fullName evidence="4">RRM domain-containing protein</fullName>
    </recommendedName>
</protein>
<feature type="region of interest" description="Disordered" evidence="3">
    <location>
        <begin position="40"/>
        <end position="68"/>
    </location>
</feature>
<evidence type="ECO:0000256" key="3">
    <source>
        <dbReference type="SAM" id="MobiDB-lite"/>
    </source>
</evidence>
<dbReference type="Proteomes" id="UP000290289">
    <property type="component" value="Chromosome 10"/>
</dbReference>
<feature type="domain" description="RRM" evidence="4">
    <location>
        <begin position="229"/>
        <end position="307"/>
    </location>
</feature>
<evidence type="ECO:0000313" key="5">
    <source>
        <dbReference type="EMBL" id="RXH86781.1"/>
    </source>
</evidence>
<feature type="region of interest" description="Disordered" evidence="3">
    <location>
        <begin position="311"/>
        <end position="342"/>
    </location>
</feature>
<dbReference type="Pfam" id="PF05678">
    <property type="entry name" value="VQ"/>
    <property type="match status" value="1"/>
</dbReference>
<comment type="caution">
    <text evidence="5">The sequence shown here is derived from an EMBL/GenBank/DDBJ whole genome shotgun (WGS) entry which is preliminary data.</text>
</comment>
<evidence type="ECO:0000256" key="2">
    <source>
        <dbReference type="PROSITE-ProRule" id="PRU00176"/>
    </source>
</evidence>
<dbReference type="PROSITE" id="PS50102">
    <property type="entry name" value="RRM"/>
    <property type="match status" value="1"/>
</dbReference>
<keyword evidence="6" id="KW-1185">Reference proteome</keyword>
<name>A0A498IZN7_MALDO</name>
<feature type="compositionally biased region" description="Polar residues" evidence="3">
    <location>
        <begin position="50"/>
        <end position="60"/>
    </location>
</feature>
<sequence length="342" mass="38158">MPGSNEWGQYYQHDLMDNGQRTPPSSGGLSDSTIVTTSSATVTEISTSSPGGQLTPTGSVSKPIRRRSRVSKKTPITLLNANANNFRALVQQFTGCTASSTSLSFGNQKGPINLSFGSNNNVIGSVMTPFVNHNYNYQYQQQLQRLAQQPLQLHQEQQQLHRQPLLQLQENQQLHQEHQGMYPIDNVSGSGNDVFQYSSSSGNYNSVPSMEVVDGFVMDQEDIALYELSREFFSDIPYSTSENSLQQKFSSFGQIAEVKLVKDESSRRSKGFAFIQYTCQDDAMLALENMDRQNLDGRIIYVELARPGKDAYGEYPRTSGPPKKQNLPQQEERSSQLVSNIL</sequence>
<dbReference type="AlphaFoldDB" id="A0A498IZN7"/>
<dbReference type="STRING" id="3750.A0A498IZN7"/>
<dbReference type="SUPFAM" id="SSF54928">
    <property type="entry name" value="RNA-binding domain, RBD"/>
    <property type="match status" value="1"/>
</dbReference>
<organism evidence="5 6">
    <name type="scientific">Malus domestica</name>
    <name type="common">Apple</name>
    <name type="synonym">Pyrus malus</name>
    <dbReference type="NCBI Taxonomy" id="3750"/>
    <lineage>
        <taxon>Eukaryota</taxon>
        <taxon>Viridiplantae</taxon>
        <taxon>Streptophyta</taxon>
        <taxon>Embryophyta</taxon>
        <taxon>Tracheophyta</taxon>
        <taxon>Spermatophyta</taxon>
        <taxon>Magnoliopsida</taxon>
        <taxon>eudicotyledons</taxon>
        <taxon>Gunneridae</taxon>
        <taxon>Pentapetalae</taxon>
        <taxon>rosids</taxon>
        <taxon>fabids</taxon>
        <taxon>Rosales</taxon>
        <taxon>Rosaceae</taxon>
        <taxon>Amygdaloideae</taxon>
        <taxon>Maleae</taxon>
        <taxon>Malus</taxon>
    </lineage>
</organism>
<dbReference type="InterPro" id="IPR035979">
    <property type="entry name" value="RBD_domain_sf"/>
</dbReference>
<dbReference type="InterPro" id="IPR012677">
    <property type="entry name" value="Nucleotide-bd_a/b_plait_sf"/>
</dbReference>
<dbReference type="PANTHER" id="PTHR48027">
    <property type="entry name" value="HETEROGENEOUS NUCLEAR RIBONUCLEOPROTEIN 87F-RELATED"/>
    <property type="match status" value="1"/>
</dbReference>
<dbReference type="SMART" id="SM00360">
    <property type="entry name" value="RRM"/>
    <property type="match status" value="1"/>
</dbReference>
<dbReference type="GO" id="GO:0003723">
    <property type="term" value="F:RNA binding"/>
    <property type="evidence" value="ECO:0007669"/>
    <property type="project" value="UniProtKB-UniRule"/>
</dbReference>
<evidence type="ECO:0000256" key="1">
    <source>
        <dbReference type="ARBA" id="ARBA00022884"/>
    </source>
</evidence>
<dbReference type="Gene3D" id="3.30.70.330">
    <property type="match status" value="1"/>
</dbReference>
<keyword evidence="1 2" id="KW-0694">RNA-binding</keyword>
<dbReference type="InterPro" id="IPR052462">
    <property type="entry name" value="SLIRP/GR-RBP-like"/>
</dbReference>
<evidence type="ECO:0000259" key="4">
    <source>
        <dbReference type="PROSITE" id="PS50102"/>
    </source>
</evidence>
<dbReference type="EMBL" id="RDQH01000336">
    <property type="protein sequence ID" value="RXH86781.1"/>
    <property type="molecule type" value="Genomic_DNA"/>
</dbReference>
<dbReference type="Pfam" id="PF00076">
    <property type="entry name" value="RRM_1"/>
    <property type="match status" value="1"/>
</dbReference>
<dbReference type="InterPro" id="IPR000504">
    <property type="entry name" value="RRM_dom"/>
</dbReference>